<evidence type="ECO:0000313" key="2">
    <source>
        <dbReference type="Proteomes" id="UP000729402"/>
    </source>
</evidence>
<protein>
    <submittedName>
        <fullName evidence="1">Uncharacterized protein</fullName>
    </submittedName>
</protein>
<proteinExistence type="predicted"/>
<sequence>MKAKASRDLSTAGCMSSKITIEINPENDIMDGLRFDSGEDPLLNKLQLNSWKHRLEDKPVFKRGPVGDSKPAVLAAHLIECLIDDHIGLVAATPSMMQDGKVCQKLRARNHTLSQFVNTNLSPILQLGISGCMSLYCRGLVKIKTRPRSAKPSICY</sequence>
<accession>A0A8J5VH83</accession>
<keyword evidence="2" id="KW-1185">Reference proteome</keyword>
<dbReference type="AlphaFoldDB" id="A0A8J5VH83"/>
<organism evidence="1 2">
    <name type="scientific">Zizania palustris</name>
    <name type="common">Northern wild rice</name>
    <dbReference type="NCBI Taxonomy" id="103762"/>
    <lineage>
        <taxon>Eukaryota</taxon>
        <taxon>Viridiplantae</taxon>
        <taxon>Streptophyta</taxon>
        <taxon>Embryophyta</taxon>
        <taxon>Tracheophyta</taxon>
        <taxon>Spermatophyta</taxon>
        <taxon>Magnoliopsida</taxon>
        <taxon>Liliopsida</taxon>
        <taxon>Poales</taxon>
        <taxon>Poaceae</taxon>
        <taxon>BOP clade</taxon>
        <taxon>Oryzoideae</taxon>
        <taxon>Oryzeae</taxon>
        <taxon>Zizaniinae</taxon>
        <taxon>Zizania</taxon>
    </lineage>
</organism>
<gene>
    <name evidence="1" type="ORF">GUJ93_ZPchr0002g24238</name>
</gene>
<evidence type="ECO:0000313" key="1">
    <source>
        <dbReference type="EMBL" id="KAG8060211.1"/>
    </source>
</evidence>
<reference evidence="1" key="1">
    <citation type="journal article" date="2021" name="bioRxiv">
        <title>Whole Genome Assembly and Annotation of Northern Wild Rice, Zizania palustris L., Supports a Whole Genome Duplication in the Zizania Genus.</title>
        <authorList>
            <person name="Haas M."/>
            <person name="Kono T."/>
            <person name="Macchietto M."/>
            <person name="Millas R."/>
            <person name="McGilp L."/>
            <person name="Shao M."/>
            <person name="Duquette J."/>
            <person name="Hirsch C.N."/>
            <person name="Kimball J."/>
        </authorList>
    </citation>
    <scope>NUCLEOTIDE SEQUENCE</scope>
    <source>
        <tissue evidence="1">Fresh leaf tissue</tissue>
    </source>
</reference>
<comment type="caution">
    <text evidence="1">The sequence shown here is derived from an EMBL/GenBank/DDBJ whole genome shotgun (WGS) entry which is preliminary data.</text>
</comment>
<reference evidence="1" key="2">
    <citation type="submission" date="2021-02" db="EMBL/GenBank/DDBJ databases">
        <authorList>
            <person name="Kimball J.A."/>
            <person name="Haas M.W."/>
            <person name="Macchietto M."/>
            <person name="Kono T."/>
            <person name="Duquette J."/>
            <person name="Shao M."/>
        </authorList>
    </citation>
    <scope>NUCLEOTIDE SEQUENCE</scope>
    <source>
        <tissue evidence="1">Fresh leaf tissue</tissue>
    </source>
</reference>
<name>A0A8J5VH83_ZIZPA</name>
<dbReference type="EMBL" id="JAAALK010000287">
    <property type="protein sequence ID" value="KAG8060211.1"/>
    <property type="molecule type" value="Genomic_DNA"/>
</dbReference>
<dbReference type="OrthoDB" id="1744115at2759"/>
<dbReference type="Proteomes" id="UP000729402">
    <property type="component" value="Unassembled WGS sequence"/>
</dbReference>